<evidence type="ECO:0000313" key="2">
    <source>
        <dbReference type="Proteomes" id="UP000012118"/>
    </source>
</evidence>
<evidence type="ECO:0000313" key="1">
    <source>
        <dbReference type="EMBL" id="EMN90589.1"/>
    </source>
</evidence>
<dbReference type="Proteomes" id="UP000012118">
    <property type="component" value="Unassembled WGS sequence"/>
</dbReference>
<keyword evidence="2" id="KW-1185">Reference proteome</keyword>
<dbReference type="RefSeq" id="WP_004503302.1">
    <property type="nucleotide sequence ID" value="NZ_AHNU02000041.1"/>
</dbReference>
<dbReference type="Pfam" id="PF07611">
    <property type="entry name" value="DUF1574"/>
    <property type="match status" value="1"/>
</dbReference>
<accession>M6Q5N2</accession>
<protein>
    <submittedName>
        <fullName evidence="1">PF07611 family protein</fullName>
    </submittedName>
</protein>
<proteinExistence type="predicted"/>
<sequence>MFRNRFLFVPFVIFVIAFGIDKLISSTKFEPYYSLTLSDLNFRHKEFLFEELKDYLKKENRKKVLVYFGNSRALLFRNDYIEKKYPNWILFNFSVPGGSPDYYLYWLEKFRSDSVKPDFILLDESIEIFNSSSVLTLDEVLFYGLSPSFVFRHADRYSSSDLTGYIAKKLFHTHKNRPRFNVIRARAKDEGLLAAGYSKLRSTIWENLKKQRGSATSDASPRVVLPAELLKKRSNTDFKSYLTPFTFNPKMLANQEDAIRIIKEIGVAYAAIWVRVARPYFELYKTRKVPTNDKDEKTPYEIMVPILKKLHESTRTEFWNMNEDSKYLCDDFSDPGHMSPSCFNDYADFIFKRLPKKER</sequence>
<gene>
    <name evidence="1" type="ORF">LEP1GSC108_2841</name>
</gene>
<dbReference type="EMBL" id="AHNU02000041">
    <property type="protein sequence ID" value="EMN90589.1"/>
    <property type="molecule type" value="Genomic_DNA"/>
</dbReference>
<organism evidence="1 2">
    <name type="scientific">Leptospira weilii str. UI 13098</name>
    <dbReference type="NCBI Taxonomy" id="1088542"/>
    <lineage>
        <taxon>Bacteria</taxon>
        <taxon>Pseudomonadati</taxon>
        <taxon>Spirochaetota</taxon>
        <taxon>Spirochaetia</taxon>
        <taxon>Leptospirales</taxon>
        <taxon>Leptospiraceae</taxon>
        <taxon>Leptospira</taxon>
    </lineage>
</organism>
<reference evidence="1 2" key="1">
    <citation type="submission" date="2013-01" db="EMBL/GenBank/DDBJ databases">
        <authorList>
            <person name="Harkins D.M."/>
            <person name="Durkin A.S."/>
            <person name="Brinkac L.M."/>
            <person name="Haft D.H."/>
            <person name="Selengut J.D."/>
            <person name="Sanka R."/>
            <person name="DePew J."/>
            <person name="Purushe J."/>
            <person name="Chanthongthip A."/>
            <person name="Lattana O."/>
            <person name="Phetsouvanh R."/>
            <person name="Newton P.N."/>
            <person name="Vinetz J.M."/>
            <person name="Sutton G.G."/>
            <person name="Nierman W.C."/>
            <person name="Fouts D.E."/>
        </authorList>
    </citation>
    <scope>NUCLEOTIDE SEQUENCE [LARGE SCALE GENOMIC DNA]</scope>
    <source>
        <strain evidence="1 2">UI 13098</strain>
    </source>
</reference>
<dbReference type="AlphaFoldDB" id="M6Q5N2"/>
<comment type="caution">
    <text evidence="1">The sequence shown here is derived from an EMBL/GenBank/DDBJ whole genome shotgun (WGS) entry which is preliminary data.</text>
</comment>
<dbReference type="InterPro" id="IPR011468">
    <property type="entry name" value="DUF1574"/>
</dbReference>
<name>M6Q5N2_9LEPT</name>